<dbReference type="EMBL" id="JANPWB010000010">
    <property type="protein sequence ID" value="KAJ1136853.1"/>
    <property type="molecule type" value="Genomic_DNA"/>
</dbReference>
<feature type="compositionally biased region" description="Basic and acidic residues" evidence="1">
    <location>
        <begin position="87"/>
        <end position="100"/>
    </location>
</feature>
<organism evidence="2 3">
    <name type="scientific">Pleurodeles waltl</name>
    <name type="common">Iberian ribbed newt</name>
    <dbReference type="NCBI Taxonomy" id="8319"/>
    <lineage>
        <taxon>Eukaryota</taxon>
        <taxon>Metazoa</taxon>
        <taxon>Chordata</taxon>
        <taxon>Craniata</taxon>
        <taxon>Vertebrata</taxon>
        <taxon>Euteleostomi</taxon>
        <taxon>Amphibia</taxon>
        <taxon>Batrachia</taxon>
        <taxon>Caudata</taxon>
        <taxon>Salamandroidea</taxon>
        <taxon>Salamandridae</taxon>
        <taxon>Pleurodelinae</taxon>
        <taxon>Pleurodeles</taxon>
    </lineage>
</organism>
<keyword evidence="3" id="KW-1185">Reference proteome</keyword>
<dbReference type="AlphaFoldDB" id="A0AAV7Q966"/>
<dbReference type="Proteomes" id="UP001066276">
    <property type="component" value="Chromosome 6"/>
</dbReference>
<protein>
    <submittedName>
        <fullName evidence="2">Uncharacterized protein</fullName>
    </submittedName>
</protein>
<gene>
    <name evidence="2" type="ORF">NDU88_003267</name>
</gene>
<comment type="caution">
    <text evidence="2">The sequence shown here is derived from an EMBL/GenBank/DDBJ whole genome shotgun (WGS) entry which is preliminary data.</text>
</comment>
<accession>A0AAV7Q966</accession>
<sequence length="142" mass="15997">MAAVEQRSEELWGVLHCPRPKLRPPGGVARDRECLEDWCEEDQSGRASSWGCAGGSSAWWLPHAILLVLAEWSGLRRRANPGSSVELKLRPPRRSEDRNFDNITRARTETCVQRKSTRAHSDTRVSRKDTCARADTRVTTAT</sequence>
<feature type="region of interest" description="Disordered" evidence="1">
    <location>
        <begin position="81"/>
        <end position="100"/>
    </location>
</feature>
<evidence type="ECO:0000313" key="2">
    <source>
        <dbReference type="EMBL" id="KAJ1136853.1"/>
    </source>
</evidence>
<evidence type="ECO:0000256" key="1">
    <source>
        <dbReference type="SAM" id="MobiDB-lite"/>
    </source>
</evidence>
<proteinExistence type="predicted"/>
<name>A0AAV7Q966_PLEWA</name>
<reference evidence="2" key="1">
    <citation type="journal article" date="2022" name="bioRxiv">
        <title>Sequencing and chromosome-scale assembly of the giantPleurodeles waltlgenome.</title>
        <authorList>
            <person name="Brown T."/>
            <person name="Elewa A."/>
            <person name="Iarovenko S."/>
            <person name="Subramanian E."/>
            <person name="Araus A.J."/>
            <person name="Petzold A."/>
            <person name="Susuki M."/>
            <person name="Suzuki K.-i.T."/>
            <person name="Hayashi T."/>
            <person name="Toyoda A."/>
            <person name="Oliveira C."/>
            <person name="Osipova E."/>
            <person name="Leigh N.D."/>
            <person name="Simon A."/>
            <person name="Yun M.H."/>
        </authorList>
    </citation>
    <scope>NUCLEOTIDE SEQUENCE</scope>
    <source>
        <strain evidence="2">20211129_DDA</strain>
        <tissue evidence="2">Liver</tissue>
    </source>
</reference>
<evidence type="ECO:0000313" key="3">
    <source>
        <dbReference type="Proteomes" id="UP001066276"/>
    </source>
</evidence>